<dbReference type="GO" id="GO:0005829">
    <property type="term" value="C:cytosol"/>
    <property type="evidence" value="ECO:0007669"/>
    <property type="project" value="TreeGrafter"/>
</dbReference>
<keyword evidence="1" id="KW-0802">TPR repeat</keyword>
<dbReference type="VEuPathDB" id="FungiDB:AeMF1_019191"/>
<dbReference type="Proteomes" id="UP000481153">
    <property type="component" value="Unassembled WGS sequence"/>
</dbReference>
<dbReference type="PROSITE" id="PS50005">
    <property type="entry name" value="TPR"/>
    <property type="match status" value="2"/>
</dbReference>
<evidence type="ECO:0000256" key="1">
    <source>
        <dbReference type="PROSITE-ProRule" id="PRU00339"/>
    </source>
</evidence>
<dbReference type="PANTHER" id="PTHR46512">
    <property type="entry name" value="PEPTIDYLPROLYL ISOMERASE"/>
    <property type="match status" value="1"/>
</dbReference>
<protein>
    <submittedName>
        <fullName evidence="3">Uncharacterized protein</fullName>
    </submittedName>
</protein>
<feature type="region of interest" description="Disordered" evidence="2">
    <location>
        <begin position="1"/>
        <end position="20"/>
    </location>
</feature>
<keyword evidence="4" id="KW-1185">Reference proteome</keyword>
<dbReference type="EMBL" id="VJMJ01000001">
    <property type="protein sequence ID" value="KAF0745753.1"/>
    <property type="molecule type" value="Genomic_DNA"/>
</dbReference>
<dbReference type="SMART" id="SM00028">
    <property type="entry name" value="TPR"/>
    <property type="match status" value="3"/>
</dbReference>
<evidence type="ECO:0000313" key="4">
    <source>
        <dbReference type="Proteomes" id="UP000481153"/>
    </source>
</evidence>
<evidence type="ECO:0000256" key="2">
    <source>
        <dbReference type="SAM" id="MobiDB-lite"/>
    </source>
</evidence>
<dbReference type="SUPFAM" id="SSF48452">
    <property type="entry name" value="TPR-like"/>
    <property type="match status" value="1"/>
</dbReference>
<feature type="repeat" description="TPR" evidence="1">
    <location>
        <begin position="133"/>
        <end position="166"/>
    </location>
</feature>
<sequence>MAEAAPAFTPEESELLSRKPRMGDLSVGDKIEEANLLKQQGNLYFKAGLYKKAISHYAKIFLYVNGLSTAGDGMASYARGNTSISASEAQGGDIKQLKVAAYSNMAMCHLKLGNVDKTIEQSDKVLALEPGHIKALLRKAQAYGHKGKYSMAKEILREALAIEPKNVALRNELKHIQEESKLHPEEDELKSKMANMFNKSGGIYK</sequence>
<reference evidence="3 4" key="1">
    <citation type="submission" date="2019-07" db="EMBL/GenBank/DDBJ databases">
        <title>Genomics analysis of Aphanomyces spp. identifies a new class of oomycete effector associated with host adaptation.</title>
        <authorList>
            <person name="Gaulin E."/>
        </authorList>
    </citation>
    <scope>NUCLEOTIDE SEQUENCE [LARGE SCALE GENOMIC DNA]</scope>
    <source>
        <strain evidence="3 4">ATCC 201684</strain>
    </source>
</reference>
<dbReference type="GO" id="GO:0044183">
    <property type="term" value="F:protein folding chaperone"/>
    <property type="evidence" value="ECO:0007669"/>
    <property type="project" value="TreeGrafter"/>
</dbReference>
<dbReference type="InterPro" id="IPR050754">
    <property type="entry name" value="FKBP4/5/8-like"/>
</dbReference>
<dbReference type="AlphaFoldDB" id="A0A6G0XZ29"/>
<evidence type="ECO:0000313" key="3">
    <source>
        <dbReference type="EMBL" id="KAF0745753.1"/>
    </source>
</evidence>
<dbReference type="InterPro" id="IPR011990">
    <property type="entry name" value="TPR-like_helical_dom_sf"/>
</dbReference>
<dbReference type="Gene3D" id="1.25.40.10">
    <property type="entry name" value="Tetratricopeptide repeat domain"/>
    <property type="match status" value="1"/>
</dbReference>
<proteinExistence type="predicted"/>
<feature type="repeat" description="TPR" evidence="1">
    <location>
        <begin position="99"/>
        <end position="132"/>
    </location>
</feature>
<dbReference type="PANTHER" id="PTHR46512:SF1">
    <property type="entry name" value="PEPTIDYLPROLYL ISOMERASE"/>
    <property type="match status" value="1"/>
</dbReference>
<dbReference type="Pfam" id="PF13181">
    <property type="entry name" value="TPR_8"/>
    <property type="match status" value="1"/>
</dbReference>
<accession>A0A6G0XZ29</accession>
<dbReference type="GO" id="GO:0016020">
    <property type="term" value="C:membrane"/>
    <property type="evidence" value="ECO:0007669"/>
    <property type="project" value="TreeGrafter"/>
</dbReference>
<gene>
    <name evidence="3" type="ORF">Ae201684_000201</name>
</gene>
<dbReference type="GO" id="GO:0005740">
    <property type="term" value="C:mitochondrial envelope"/>
    <property type="evidence" value="ECO:0007669"/>
    <property type="project" value="TreeGrafter"/>
</dbReference>
<dbReference type="InterPro" id="IPR019734">
    <property type="entry name" value="TPR_rpt"/>
</dbReference>
<organism evidence="3 4">
    <name type="scientific">Aphanomyces euteiches</name>
    <dbReference type="NCBI Taxonomy" id="100861"/>
    <lineage>
        <taxon>Eukaryota</taxon>
        <taxon>Sar</taxon>
        <taxon>Stramenopiles</taxon>
        <taxon>Oomycota</taxon>
        <taxon>Saprolegniomycetes</taxon>
        <taxon>Saprolegniales</taxon>
        <taxon>Verrucalvaceae</taxon>
        <taxon>Aphanomyces</taxon>
    </lineage>
</organism>
<dbReference type="GO" id="GO:0012505">
    <property type="term" value="C:endomembrane system"/>
    <property type="evidence" value="ECO:0007669"/>
    <property type="project" value="TreeGrafter"/>
</dbReference>
<comment type="caution">
    <text evidence="3">The sequence shown here is derived from an EMBL/GenBank/DDBJ whole genome shotgun (WGS) entry which is preliminary data.</text>
</comment>
<name>A0A6G0XZ29_9STRA</name>